<name>A0A9X2L611_9BACT</name>
<reference evidence="3" key="1">
    <citation type="submission" date="2022-06" db="EMBL/GenBank/DDBJ databases">
        <title>Gracilimonas sp. CAU 1638 isolated from sea sediment.</title>
        <authorList>
            <person name="Kim W."/>
        </authorList>
    </citation>
    <scope>NUCLEOTIDE SEQUENCE</scope>
    <source>
        <strain evidence="3">CAU 1638</strain>
    </source>
</reference>
<dbReference type="RefSeq" id="WP_255135810.1">
    <property type="nucleotide sequence ID" value="NZ_JANDBC010000003.1"/>
</dbReference>
<evidence type="ECO:0000256" key="2">
    <source>
        <dbReference type="SAM" id="MobiDB-lite"/>
    </source>
</evidence>
<evidence type="ECO:0000313" key="3">
    <source>
        <dbReference type="EMBL" id="MCP9292912.1"/>
    </source>
</evidence>
<gene>
    <name evidence="3" type="ORF">NM125_15080</name>
</gene>
<comment type="caution">
    <text evidence="3">The sequence shown here is derived from an EMBL/GenBank/DDBJ whole genome shotgun (WGS) entry which is preliminary data.</text>
</comment>
<dbReference type="Proteomes" id="UP001139125">
    <property type="component" value="Unassembled WGS sequence"/>
</dbReference>
<keyword evidence="4" id="KW-1185">Reference proteome</keyword>
<accession>A0A9X2L611</accession>
<feature type="coiled-coil region" evidence="1">
    <location>
        <begin position="2"/>
        <end position="33"/>
    </location>
</feature>
<dbReference type="EMBL" id="JANDBC010000003">
    <property type="protein sequence ID" value="MCP9292912.1"/>
    <property type="molecule type" value="Genomic_DNA"/>
</dbReference>
<feature type="compositionally biased region" description="Low complexity" evidence="2">
    <location>
        <begin position="69"/>
        <end position="87"/>
    </location>
</feature>
<organism evidence="3 4">
    <name type="scientific">Gracilimonas sediminicola</name>
    <dbReference type="NCBI Taxonomy" id="2952158"/>
    <lineage>
        <taxon>Bacteria</taxon>
        <taxon>Pseudomonadati</taxon>
        <taxon>Balneolota</taxon>
        <taxon>Balneolia</taxon>
        <taxon>Balneolales</taxon>
        <taxon>Balneolaceae</taxon>
        <taxon>Gracilimonas</taxon>
    </lineage>
</organism>
<protein>
    <recommendedName>
        <fullName evidence="5">DUF3618 domain-containing protein</fullName>
    </recommendedName>
</protein>
<evidence type="ECO:0000313" key="4">
    <source>
        <dbReference type="Proteomes" id="UP001139125"/>
    </source>
</evidence>
<dbReference type="AlphaFoldDB" id="A0A9X2L611"/>
<keyword evidence="1" id="KW-0175">Coiled coil</keyword>
<evidence type="ECO:0008006" key="5">
    <source>
        <dbReference type="Google" id="ProtNLM"/>
    </source>
</evidence>
<evidence type="ECO:0000256" key="1">
    <source>
        <dbReference type="SAM" id="Coils"/>
    </source>
</evidence>
<feature type="region of interest" description="Disordered" evidence="2">
    <location>
        <begin position="69"/>
        <end position="91"/>
    </location>
</feature>
<sequence length="127" mass="13763">MAKEKLSDLEKKKKELEQELANIQNGLDKSIDEVKEGVSTGLAPKNLIKKYPLPIVGASVVVGFLLGSNRKNSSSSSSKAYGSRSQSDSAISKEIKRMLAKKGLSLVLDYIDNKVAALKEKGHDSED</sequence>
<proteinExistence type="predicted"/>